<dbReference type="PROSITE" id="PS50987">
    <property type="entry name" value="HTH_ARSR_2"/>
    <property type="match status" value="1"/>
</dbReference>
<dbReference type="Gene3D" id="1.10.10.10">
    <property type="entry name" value="Winged helix-like DNA-binding domain superfamily/Winged helix DNA-binding domain"/>
    <property type="match status" value="1"/>
</dbReference>
<proteinExistence type="predicted"/>
<organism evidence="5 6">
    <name type="scientific">Cellvibrio fibrivorans</name>
    <dbReference type="NCBI Taxonomy" id="126350"/>
    <lineage>
        <taxon>Bacteria</taxon>
        <taxon>Pseudomonadati</taxon>
        <taxon>Pseudomonadota</taxon>
        <taxon>Gammaproteobacteria</taxon>
        <taxon>Cellvibrionales</taxon>
        <taxon>Cellvibrionaceae</taxon>
        <taxon>Cellvibrio</taxon>
    </lineage>
</organism>
<keyword evidence="1" id="KW-0805">Transcription regulation</keyword>
<dbReference type="InterPro" id="IPR036388">
    <property type="entry name" value="WH-like_DNA-bd_sf"/>
</dbReference>
<sequence>MNMIVSGDAGLDDMQQHAQNAAALLKALANENRLMILCTLMGGEMSVGELNEKVPLSQSALSQHLASLREAGLVSTRKEAQTVFYSLEGDEATKVITVLQSIYCPVE</sequence>
<feature type="domain" description="HTH arsR-type" evidence="4">
    <location>
        <begin position="11"/>
        <end position="107"/>
    </location>
</feature>
<dbReference type="RefSeq" id="WP_310073798.1">
    <property type="nucleotide sequence ID" value="NZ_JAVDVX010000005.1"/>
</dbReference>
<dbReference type="InterPro" id="IPR011991">
    <property type="entry name" value="ArsR-like_HTH"/>
</dbReference>
<dbReference type="SMART" id="SM00418">
    <property type="entry name" value="HTH_ARSR"/>
    <property type="match status" value="1"/>
</dbReference>
<dbReference type="PRINTS" id="PR00778">
    <property type="entry name" value="HTHARSR"/>
</dbReference>
<keyword evidence="2 5" id="KW-0238">DNA-binding</keyword>
<dbReference type="NCBIfam" id="NF033788">
    <property type="entry name" value="HTH_metalloreg"/>
    <property type="match status" value="1"/>
</dbReference>
<dbReference type="SUPFAM" id="SSF46785">
    <property type="entry name" value="Winged helix' DNA-binding domain"/>
    <property type="match status" value="1"/>
</dbReference>
<dbReference type="InterPro" id="IPR051011">
    <property type="entry name" value="Metal_resp_trans_reg"/>
</dbReference>
<evidence type="ECO:0000256" key="3">
    <source>
        <dbReference type="ARBA" id="ARBA00023163"/>
    </source>
</evidence>
<gene>
    <name evidence="5" type="ORF">J2X05_003038</name>
</gene>
<evidence type="ECO:0000313" key="5">
    <source>
        <dbReference type="EMBL" id="MDR7091012.1"/>
    </source>
</evidence>
<keyword evidence="3" id="KW-0804">Transcription</keyword>
<accession>A0ABU1V0V2</accession>
<dbReference type="EMBL" id="JAVDVX010000005">
    <property type="protein sequence ID" value="MDR7091012.1"/>
    <property type="molecule type" value="Genomic_DNA"/>
</dbReference>
<dbReference type="PANTHER" id="PTHR43132:SF2">
    <property type="entry name" value="ARSENICAL RESISTANCE OPERON REPRESSOR ARSR-RELATED"/>
    <property type="match status" value="1"/>
</dbReference>
<keyword evidence="6" id="KW-1185">Reference proteome</keyword>
<dbReference type="GO" id="GO:0003677">
    <property type="term" value="F:DNA binding"/>
    <property type="evidence" value="ECO:0007669"/>
    <property type="project" value="UniProtKB-KW"/>
</dbReference>
<evidence type="ECO:0000259" key="4">
    <source>
        <dbReference type="PROSITE" id="PS50987"/>
    </source>
</evidence>
<protein>
    <submittedName>
        <fullName evidence="5">DNA-binding transcriptional ArsR family regulator</fullName>
    </submittedName>
</protein>
<dbReference type="Pfam" id="PF01022">
    <property type="entry name" value="HTH_5"/>
    <property type="match status" value="1"/>
</dbReference>
<reference evidence="5 6" key="1">
    <citation type="submission" date="2023-07" db="EMBL/GenBank/DDBJ databases">
        <title>Sorghum-associated microbial communities from plants grown in Nebraska, USA.</title>
        <authorList>
            <person name="Schachtman D."/>
        </authorList>
    </citation>
    <scope>NUCLEOTIDE SEQUENCE [LARGE SCALE GENOMIC DNA]</scope>
    <source>
        <strain evidence="5 6">BE190</strain>
    </source>
</reference>
<evidence type="ECO:0000313" key="6">
    <source>
        <dbReference type="Proteomes" id="UP001253595"/>
    </source>
</evidence>
<evidence type="ECO:0000256" key="1">
    <source>
        <dbReference type="ARBA" id="ARBA00023015"/>
    </source>
</evidence>
<dbReference type="PANTHER" id="PTHR43132">
    <property type="entry name" value="ARSENICAL RESISTANCE OPERON REPRESSOR ARSR-RELATED"/>
    <property type="match status" value="1"/>
</dbReference>
<name>A0ABU1V0V2_9GAMM</name>
<comment type="caution">
    <text evidence="5">The sequence shown here is derived from an EMBL/GenBank/DDBJ whole genome shotgun (WGS) entry which is preliminary data.</text>
</comment>
<evidence type="ECO:0000256" key="2">
    <source>
        <dbReference type="ARBA" id="ARBA00023125"/>
    </source>
</evidence>
<dbReference type="Proteomes" id="UP001253595">
    <property type="component" value="Unassembled WGS sequence"/>
</dbReference>
<dbReference type="InterPro" id="IPR036390">
    <property type="entry name" value="WH_DNA-bd_sf"/>
</dbReference>
<dbReference type="InterPro" id="IPR001845">
    <property type="entry name" value="HTH_ArsR_DNA-bd_dom"/>
</dbReference>
<dbReference type="CDD" id="cd00090">
    <property type="entry name" value="HTH_ARSR"/>
    <property type="match status" value="1"/>
</dbReference>